<gene>
    <name evidence="2" type="ORF">Gohar_024226</name>
</gene>
<sequence length="359" mass="39737">MTADKCVLGGFIHNMGKPMTPKIREHLQVVGFLHASHVALQLSLTVDRPVITRFAIVPSKVNLCQSLLGKVPDKFKVRETKLGICHIVHVESGDVSSHATKCDVDQWLSTPIVIVGLVATTISMSQGDRPIYVPVGDEIWDVKVLLIVYVTVEIHETEQMLRQFRMQSITVCEQFFSADTTIVDDYLAWFKVVVKSHLLSPEGRSRQIWAKRSQGPPQHTRRGRDHTMGSSSVLAENALPVAAQYLGHFGPRILIQLSNLVFYSQAPPHYGPQPHMAGSSVPASTYFASPTSPTYYTPKKKSMPNPVSGKMAAYPLPPMQAPMQQSMAMSLVGTFLAYPRFWAPSGFTPIRSSSLLELD</sequence>
<evidence type="ECO:0000313" key="3">
    <source>
        <dbReference type="Proteomes" id="UP000593560"/>
    </source>
</evidence>
<dbReference type="EMBL" id="JABFAD010000009">
    <property type="protein sequence ID" value="MBA0808489.1"/>
    <property type="molecule type" value="Genomic_DNA"/>
</dbReference>
<dbReference type="AlphaFoldDB" id="A0A7J9HF81"/>
<proteinExistence type="predicted"/>
<dbReference type="Proteomes" id="UP000593560">
    <property type="component" value="Unassembled WGS sequence"/>
</dbReference>
<dbReference type="OrthoDB" id="10408974at2759"/>
<evidence type="ECO:0000313" key="2">
    <source>
        <dbReference type="EMBL" id="MBA0808489.1"/>
    </source>
</evidence>
<feature type="region of interest" description="Disordered" evidence="1">
    <location>
        <begin position="207"/>
        <end position="229"/>
    </location>
</feature>
<protein>
    <submittedName>
        <fullName evidence="2">Uncharacterized protein</fullName>
    </submittedName>
</protein>
<comment type="caution">
    <text evidence="2">The sequence shown here is derived from an EMBL/GenBank/DDBJ whole genome shotgun (WGS) entry which is preliminary data.</text>
</comment>
<organism evidence="2 3">
    <name type="scientific">Gossypium harknessii</name>
    <dbReference type="NCBI Taxonomy" id="34285"/>
    <lineage>
        <taxon>Eukaryota</taxon>
        <taxon>Viridiplantae</taxon>
        <taxon>Streptophyta</taxon>
        <taxon>Embryophyta</taxon>
        <taxon>Tracheophyta</taxon>
        <taxon>Spermatophyta</taxon>
        <taxon>Magnoliopsida</taxon>
        <taxon>eudicotyledons</taxon>
        <taxon>Gunneridae</taxon>
        <taxon>Pentapetalae</taxon>
        <taxon>rosids</taxon>
        <taxon>malvids</taxon>
        <taxon>Malvales</taxon>
        <taxon>Malvaceae</taxon>
        <taxon>Malvoideae</taxon>
        <taxon>Gossypium</taxon>
    </lineage>
</organism>
<reference evidence="2 3" key="1">
    <citation type="journal article" date="2019" name="Genome Biol. Evol.">
        <title>Insights into the evolution of the New World diploid cottons (Gossypium, subgenus Houzingenia) based on genome sequencing.</title>
        <authorList>
            <person name="Grover C.E."/>
            <person name="Arick M.A. 2nd"/>
            <person name="Thrash A."/>
            <person name="Conover J.L."/>
            <person name="Sanders W.S."/>
            <person name="Peterson D.G."/>
            <person name="Frelichowski J.E."/>
            <person name="Scheffler J.A."/>
            <person name="Scheffler B.E."/>
            <person name="Wendel J.F."/>
        </authorList>
    </citation>
    <scope>NUCLEOTIDE SEQUENCE [LARGE SCALE GENOMIC DNA]</scope>
    <source>
        <strain evidence="2">0</strain>
        <tissue evidence="2">Leaf</tissue>
    </source>
</reference>
<name>A0A7J9HF81_9ROSI</name>
<evidence type="ECO:0000256" key="1">
    <source>
        <dbReference type="SAM" id="MobiDB-lite"/>
    </source>
</evidence>
<accession>A0A7J9HF81</accession>
<keyword evidence="3" id="KW-1185">Reference proteome</keyword>